<dbReference type="AlphaFoldDB" id="A0A0A9CZ67"/>
<name>A0A0A9CZ67_ARUDO</name>
<evidence type="ECO:0000313" key="1">
    <source>
        <dbReference type="EMBL" id="JAD76797.1"/>
    </source>
</evidence>
<reference evidence="1" key="2">
    <citation type="journal article" date="2015" name="Data Brief">
        <title>Shoot transcriptome of the giant reed, Arundo donax.</title>
        <authorList>
            <person name="Barrero R.A."/>
            <person name="Guerrero F.D."/>
            <person name="Moolhuijzen P."/>
            <person name="Goolsby J.A."/>
            <person name="Tidwell J."/>
            <person name="Bellgard S.E."/>
            <person name="Bellgard M.I."/>
        </authorList>
    </citation>
    <scope>NUCLEOTIDE SEQUENCE</scope>
    <source>
        <tissue evidence="1">Shoot tissue taken approximately 20 cm above the soil surface</tissue>
    </source>
</reference>
<organism evidence="1">
    <name type="scientific">Arundo donax</name>
    <name type="common">Giant reed</name>
    <name type="synonym">Donax arundinaceus</name>
    <dbReference type="NCBI Taxonomy" id="35708"/>
    <lineage>
        <taxon>Eukaryota</taxon>
        <taxon>Viridiplantae</taxon>
        <taxon>Streptophyta</taxon>
        <taxon>Embryophyta</taxon>
        <taxon>Tracheophyta</taxon>
        <taxon>Spermatophyta</taxon>
        <taxon>Magnoliopsida</taxon>
        <taxon>Liliopsida</taxon>
        <taxon>Poales</taxon>
        <taxon>Poaceae</taxon>
        <taxon>PACMAD clade</taxon>
        <taxon>Arundinoideae</taxon>
        <taxon>Arundineae</taxon>
        <taxon>Arundo</taxon>
    </lineage>
</organism>
<protein>
    <submittedName>
        <fullName evidence="1">Uncharacterized protein</fullName>
    </submittedName>
</protein>
<sequence length="71" mass="7623">MAPSRFWLRCCLGCWGARRGDQEAGGIPLMTMVMRMTTTMIQTVSLKISGGGGGGGARRHLLGCFKLCVMT</sequence>
<proteinExistence type="predicted"/>
<dbReference type="EMBL" id="GBRH01221098">
    <property type="protein sequence ID" value="JAD76797.1"/>
    <property type="molecule type" value="Transcribed_RNA"/>
</dbReference>
<reference evidence="1" key="1">
    <citation type="submission" date="2014-09" db="EMBL/GenBank/DDBJ databases">
        <authorList>
            <person name="Magalhaes I.L.F."/>
            <person name="Oliveira U."/>
            <person name="Santos F.R."/>
            <person name="Vidigal T.H.D.A."/>
            <person name="Brescovit A.D."/>
            <person name="Santos A.J."/>
        </authorList>
    </citation>
    <scope>NUCLEOTIDE SEQUENCE</scope>
    <source>
        <tissue evidence="1">Shoot tissue taken approximately 20 cm above the soil surface</tissue>
    </source>
</reference>
<accession>A0A0A9CZ67</accession>